<evidence type="ECO:0000256" key="5">
    <source>
        <dbReference type="ARBA" id="ARBA00023136"/>
    </source>
</evidence>
<feature type="transmembrane region" description="Helical" evidence="6">
    <location>
        <begin position="227"/>
        <end position="250"/>
    </location>
</feature>
<dbReference type="Pfam" id="PF00482">
    <property type="entry name" value="T2SSF"/>
    <property type="match status" value="1"/>
</dbReference>
<dbReference type="PANTHER" id="PTHR35007:SF4">
    <property type="entry name" value="CONSERVED TRANSMEMBRANE PROTEIN-RELATED"/>
    <property type="match status" value="1"/>
</dbReference>
<evidence type="ECO:0000256" key="2">
    <source>
        <dbReference type="ARBA" id="ARBA00022475"/>
    </source>
</evidence>
<proteinExistence type="predicted"/>
<evidence type="ECO:0000256" key="4">
    <source>
        <dbReference type="ARBA" id="ARBA00022989"/>
    </source>
</evidence>
<reference evidence="9" key="1">
    <citation type="journal article" date="2019" name="Int. J. Syst. Evol. Microbiol.">
        <title>The Global Catalogue of Microorganisms (GCM) 10K type strain sequencing project: providing services to taxonomists for standard genome sequencing and annotation.</title>
        <authorList>
            <consortium name="The Broad Institute Genomics Platform"/>
            <consortium name="The Broad Institute Genome Sequencing Center for Infectious Disease"/>
            <person name="Wu L."/>
            <person name="Ma J."/>
        </authorList>
    </citation>
    <scope>NUCLEOTIDE SEQUENCE [LARGE SCALE GENOMIC DNA]</scope>
    <source>
        <strain evidence="9">ICMP 19430</strain>
    </source>
</reference>
<dbReference type="EMBL" id="JBHTCS010000030">
    <property type="protein sequence ID" value="MFC7451280.1"/>
    <property type="molecule type" value="Genomic_DNA"/>
</dbReference>
<comment type="caution">
    <text evidence="8">The sequence shown here is derived from an EMBL/GenBank/DDBJ whole genome shotgun (WGS) entry which is preliminary data.</text>
</comment>
<feature type="transmembrane region" description="Helical" evidence="6">
    <location>
        <begin position="193"/>
        <end position="215"/>
    </location>
</feature>
<keyword evidence="4 6" id="KW-1133">Transmembrane helix</keyword>
<evidence type="ECO:0000313" key="9">
    <source>
        <dbReference type="Proteomes" id="UP001596484"/>
    </source>
</evidence>
<dbReference type="InterPro" id="IPR018076">
    <property type="entry name" value="T2SS_GspF_dom"/>
</dbReference>
<keyword evidence="3 6" id="KW-0812">Transmembrane</keyword>
<feature type="transmembrane region" description="Helical" evidence="6">
    <location>
        <begin position="43"/>
        <end position="71"/>
    </location>
</feature>
<name>A0ABW2S5F0_9NOCA</name>
<evidence type="ECO:0000313" key="8">
    <source>
        <dbReference type="EMBL" id="MFC7451280.1"/>
    </source>
</evidence>
<comment type="subcellular location">
    <subcellularLocation>
        <location evidence="1">Cell membrane</location>
        <topology evidence="1">Multi-pass membrane protein</topology>
    </subcellularLocation>
</comment>
<dbReference type="PANTHER" id="PTHR35007">
    <property type="entry name" value="INTEGRAL MEMBRANE PROTEIN-RELATED"/>
    <property type="match status" value="1"/>
</dbReference>
<sequence length="260" mass="26546">MVAVLTVAVLALVVAPGPGTIARLRPARRDVRAPGPAWARTAAVLGLVAAVTIYAPPAGFAGAALALTVAYRRTRRRRERARDAELRGLLGCLEAATGELRVGAHPANACTTAARESSGAAAEAFRAAAARARLGGGAAEGLHAPGCVIDVELERVAAAWRVADRYGVALADLLDAVRTDLLGRIRFRDRVEAGLAGARATAAVLACLPLLGIALGQLMGASPLRVLLSGGLGGVLLVLGTMFACAGLLWTDRITGRVTG</sequence>
<accession>A0ABW2S5F0</accession>
<gene>
    <name evidence="8" type="ORF">ACFQS9_25620</name>
</gene>
<evidence type="ECO:0000256" key="3">
    <source>
        <dbReference type="ARBA" id="ARBA00022692"/>
    </source>
</evidence>
<protein>
    <submittedName>
        <fullName evidence="8">Type II secretion system F family protein</fullName>
    </submittedName>
</protein>
<evidence type="ECO:0000256" key="6">
    <source>
        <dbReference type="SAM" id="Phobius"/>
    </source>
</evidence>
<dbReference type="Proteomes" id="UP001596484">
    <property type="component" value="Unassembled WGS sequence"/>
</dbReference>
<organism evidence="8 9">
    <name type="scientific">Rhodococcus daqingensis</name>
    <dbReference type="NCBI Taxonomy" id="2479363"/>
    <lineage>
        <taxon>Bacteria</taxon>
        <taxon>Bacillati</taxon>
        <taxon>Actinomycetota</taxon>
        <taxon>Actinomycetes</taxon>
        <taxon>Mycobacteriales</taxon>
        <taxon>Nocardiaceae</taxon>
        <taxon>Rhodococcus</taxon>
    </lineage>
</organism>
<keyword evidence="2" id="KW-1003">Cell membrane</keyword>
<dbReference type="RefSeq" id="WP_378409503.1">
    <property type="nucleotide sequence ID" value="NZ_JBHTCS010000030.1"/>
</dbReference>
<evidence type="ECO:0000259" key="7">
    <source>
        <dbReference type="Pfam" id="PF00482"/>
    </source>
</evidence>
<keyword evidence="5 6" id="KW-0472">Membrane</keyword>
<feature type="domain" description="Type II secretion system protein GspF" evidence="7">
    <location>
        <begin position="100"/>
        <end position="214"/>
    </location>
</feature>
<keyword evidence="9" id="KW-1185">Reference proteome</keyword>
<evidence type="ECO:0000256" key="1">
    <source>
        <dbReference type="ARBA" id="ARBA00004651"/>
    </source>
</evidence>